<reference evidence="1" key="3">
    <citation type="submission" date="2025-09" db="UniProtKB">
        <authorList>
            <consortium name="Ensembl"/>
        </authorList>
    </citation>
    <scope>IDENTIFICATION</scope>
</reference>
<dbReference type="InParanoid" id="H2Y3B0"/>
<evidence type="ECO:0000313" key="2">
    <source>
        <dbReference type="Proteomes" id="UP000008144"/>
    </source>
</evidence>
<dbReference type="HOGENOM" id="CLU_2660813_0_0_1"/>
<reference evidence="1" key="2">
    <citation type="submission" date="2025-08" db="UniProtKB">
        <authorList>
            <consortium name="Ensembl"/>
        </authorList>
    </citation>
    <scope>IDENTIFICATION</scope>
</reference>
<protein>
    <submittedName>
        <fullName evidence="1">Uncharacterized protein</fullName>
    </submittedName>
</protein>
<dbReference type="Ensembl" id="ENSCINT00000035863.1">
    <property type="protein sequence ID" value="ENSCINP00000036395.1"/>
    <property type="gene ID" value="ENSCING00000024035.1"/>
</dbReference>
<name>H2Y3B0_CIOIN</name>
<proteinExistence type="predicted"/>
<dbReference type="AlphaFoldDB" id="H2Y3B0"/>
<evidence type="ECO:0000313" key="1">
    <source>
        <dbReference type="Ensembl" id="ENSCINP00000036395.1"/>
    </source>
</evidence>
<dbReference type="Proteomes" id="UP000008144">
    <property type="component" value="Unassembled WGS sequence"/>
</dbReference>
<organism evidence="1 2">
    <name type="scientific">Ciona intestinalis</name>
    <name type="common">Transparent sea squirt</name>
    <name type="synonym">Ascidia intestinalis</name>
    <dbReference type="NCBI Taxonomy" id="7719"/>
    <lineage>
        <taxon>Eukaryota</taxon>
        <taxon>Metazoa</taxon>
        <taxon>Chordata</taxon>
        <taxon>Tunicata</taxon>
        <taxon>Ascidiacea</taxon>
        <taxon>Phlebobranchia</taxon>
        <taxon>Cionidae</taxon>
        <taxon>Ciona</taxon>
    </lineage>
</organism>
<sequence length="76" mass="8856">SRLEPPNNHNITPNLILPTNIINHNNIKLQPRTTPTNRFPNPLPNLLSVHKKWQNLNNPKLPSNKQILRYLCCVYI</sequence>
<reference evidence="2" key="1">
    <citation type="journal article" date="2002" name="Science">
        <title>The draft genome of Ciona intestinalis: insights into chordate and vertebrate origins.</title>
        <authorList>
            <person name="Dehal P."/>
            <person name="Satou Y."/>
            <person name="Campbell R.K."/>
            <person name="Chapman J."/>
            <person name="Degnan B."/>
            <person name="De Tomaso A."/>
            <person name="Davidson B."/>
            <person name="Di Gregorio A."/>
            <person name="Gelpke M."/>
            <person name="Goodstein D.M."/>
            <person name="Harafuji N."/>
            <person name="Hastings K.E."/>
            <person name="Ho I."/>
            <person name="Hotta K."/>
            <person name="Huang W."/>
            <person name="Kawashima T."/>
            <person name="Lemaire P."/>
            <person name="Martinez D."/>
            <person name="Meinertzhagen I.A."/>
            <person name="Necula S."/>
            <person name="Nonaka M."/>
            <person name="Putnam N."/>
            <person name="Rash S."/>
            <person name="Saiga H."/>
            <person name="Satake M."/>
            <person name="Terry A."/>
            <person name="Yamada L."/>
            <person name="Wang H.G."/>
            <person name="Awazu S."/>
            <person name="Azumi K."/>
            <person name="Boore J."/>
            <person name="Branno M."/>
            <person name="Chin-Bow S."/>
            <person name="DeSantis R."/>
            <person name="Doyle S."/>
            <person name="Francino P."/>
            <person name="Keys D.N."/>
            <person name="Haga S."/>
            <person name="Hayashi H."/>
            <person name="Hino K."/>
            <person name="Imai K.S."/>
            <person name="Inaba K."/>
            <person name="Kano S."/>
            <person name="Kobayashi K."/>
            <person name="Kobayashi M."/>
            <person name="Lee B.I."/>
            <person name="Makabe K.W."/>
            <person name="Manohar C."/>
            <person name="Matassi G."/>
            <person name="Medina M."/>
            <person name="Mochizuki Y."/>
            <person name="Mount S."/>
            <person name="Morishita T."/>
            <person name="Miura S."/>
            <person name="Nakayama A."/>
            <person name="Nishizaka S."/>
            <person name="Nomoto H."/>
            <person name="Ohta F."/>
            <person name="Oishi K."/>
            <person name="Rigoutsos I."/>
            <person name="Sano M."/>
            <person name="Sasaki A."/>
            <person name="Sasakura Y."/>
            <person name="Shoguchi E."/>
            <person name="Shin-i T."/>
            <person name="Spagnuolo A."/>
            <person name="Stainier D."/>
            <person name="Suzuki M.M."/>
            <person name="Tassy O."/>
            <person name="Takatori N."/>
            <person name="Tokuoka M."/>
            <person name="Yagi K."/>
            <person name="Yoshizaki F."/>
            <person name="Wada S."/>
            <person name="Zhang C."/>
            <person name="Hyatt P.D."/>
            <person name="Larimer F."/>
            <person name="Detter C."/>
            <person name="Doggett N."/>
            <person name="Glavina T."/>
            <person name="Hawkins T."/>
            <person name="Richardson P."/>
            <person name="Lucas S."/>
            <person name="Kohara Y."/>
            <person name="Levine M."/>
            <person name="Satoh N."/>
            <person name="Rokhsar D.S."/>
        </authorList>
    </citation>
    <scope>NUCLEOTIDE SEQUENCE [LARGE SCALE GENOMIC DNA]</scope>
</reference>
<accession>H2Y3B0</accession>
<keyword evidence="2" id="KW-1185">Reference proteome</keyword>